<dbReference type="InterPro" id="IPR026894">
    <property type="entry name" value="DnaJ_X"/>
</dbReference>
<protein>
    <submittedName>
        <fullName evidence="3">DnaJ domain containing protein</fullName>
    </submittedName>
</protein>
<dbReference type="Pfam" id="PF00226">
    <property type="entry name" value="DnaJ"/>
    <property type="match status" value="1"/>
</dbReference>
<dbReference type="PANTHER" id="PTHR44094:SF8">
    <property type="entry name" value="DNAJ HEAT SHOCK N-TERMINAL DOMAIN-CONTAINING PROTEIN-RELATED"/>
    <property type="match status" value="1"/>
</dbReference>
<dbReference type="PROSITE" id="PS50076">
    <property type="entry name" value="DNAJ_2"/>
    <property type="match status" value="1"/>
</dbReference>
<dbReference type="CDD" id="cd06257">
    <property type="entry name" value="DnaJ"/>
    <property type="match status" value="1"/>
</dbReference>
<dbReference type="PROSITE" id="PS00636">
    <property type="entry name" value="DNAJ_1"/>
    <property type="match status" value="1"/>
</dbReference>
<evidence type="ECO:0000256" key="1">
    <source>
        <dbReference type="SAM" id="MobiDB-lite"/>
    </source>
</evidence>
<evidence type="ECO:0000259" key="2">
    <source>
        <dbReference type="PROSITE" id="PS50076"/>
    </source>
</evidence>
<keyword evidence="4" id="KW-1185">Reference proteome</keyword>
<evidence type="ECO:0000313" key="3">
    <source>
        <dbReference type="EMBL" id="KAK1939843.1"/>
    </source>
</evidence>
<organism evidence="3 4">
    <name type="scientific">Babesia divergens</name>
    <dbReference type="NCBI Taxonomy" id="32595"/>
    <lineage>
        <taxon>Eukaryota</taxon>
        <taxon>Sar</taxon>
        <taxon>Alveolata</taxon>
        <taxon>Apicomplexa</taxon>
        <taxon>Aconoidasida</taxon>
        <taxon>Piroplasmida</taxon>
        <taxon>Babesiidae</taxon>
        <taxon>Babesia</taxon>
    </lineage>
</organism>
<dbReference type="PANTHER" id="PTHR44094">
    <property type="entry name" value="DNAJ HEAT SHOCK N-TERMINAL DOMAIN-CONTAINING PROTEIN"/>
    <property type="match status" value="1"/>
</dbReference>
<dbReference type="EMBL" id="JAHBMH010000007">
    <property type="protein sequence ID" value="KAK1939843.1"/>
    <property type="molecule type" value="Genomic_DNA"/>
</dbReference>
<dbReference type="SMART" id="SM00271">
    <property type="entry name" value="DnaJ"/>
    <property type="match status" value="1"/>
</dbReference>
<accession>A0AAD9GKH6</accession>
<reference evidence="3" key="2">
    <citation type="submission" date="2021-05" db="EMBL/GenBank/DDBJ databases">
        <authorList>
            <person name="Pain A."/>
        </authorList>
    </citation>
    <scope>NUCLEOTIDE SEQUENCE</scope>
    <source>
        <strain evidence="3">1802A</strain>
    </source>
</reference>
<feature type="domain" description="J" evidence="2">
    <location>
        <begin position="196"/>
        <end position="261"/>
    </location>
</feature>
<feature type="compositionally biased region" description="Polar residues" evidence="1">
    <location>
        <begin position="99"/>
        <end position="108"/>
    </location>
</feature>
<proteinExistence type="predicted"/>
<dbReference type="Pfam" id="PF14308">
    <property type="entry name" value="DnaJ-X"/>
    <property type="match status" value="1"/>
</dbReference>
<feature type="region of interest" description="Disordered" evidence="1">
    <location>
        <begin position="1"/>
        <end position="114"/>
    </location>
</feature>
<dbReference type="Gene3D" id="1.10.287.110">
    <property type="entry name" value="DnaJ domain"/>
    <property type="match status" value="1"/>
</dbReference>
<gene>
    <name evidence="3" type="ORF">X943_003886</name>
</gene>
<dbReference type="Proteomes" id="UP001195914">
    <property type="component" value="Unassembled WGS sequence"/>
</dbReference>
<dbReference type="AlphaFoldDB" id="A0AAD9GKH6"/>
<dbReference type="SUPFAM" id="SSF46565">
    <property type="entry name" value="Chaperone J-domain"/>
    <property type="match status" value="1"/>
</dbReference>
<sequence>MATSRSERADLSAQSADRCDSSTAFDKAGHSIDSEESLSPRQHGGERDSSRVGAADNVPGVNADKGADSGNPQVEQEVEPQVQRITRPNDLLAVEGGSKSVNQPSSELAGTDVNDDSSWFGSGLLDLVISNTTEIANMLQWGEGEPPYSLSKDVAEVHQLKERMTQRLGDRASKQGISTPAEEEGYKPSSTVADMTMYNRLGVECNATKTQIKQAYYKLALKYHPDKNPNDDAAKQKFQDIGEAYQILFDENLRQKYDQHGTKATADFPMMDASIFFMLLFGCETLEDYIGTLKIANMFQYAASDKGIMKNMSSKMEVEQNLREVTLALKLAKRLDTEVKNGVISKDLRLEIARLCSGTFSDTLVESIGWVYENCGDYFVAEATTFWGLGTTLANIQAAGRSLGNTWSLAKSVVNVALVVKDIKTDEDQVDTMDKLKYIVENVLSLVLYDVENTVRSAATKCCKDSDVSVKHRLARAQALVSLGQCMQAAAQEYRSRQTATPDVARMMYEAYVKATEKKDAA</sequence>
<comment type="caution">
    <text evidence="3">The sequence shown here is derived from an EMBL/GenBank/DDBJ whole genome shotgun (WGS) entry which is preliminary data.</text>
</comment>
<dbReference type="InterPro" id="IPR001623">
    <property type="entry name" value="DnaJ_domain"/>
</dbReference>
<feature type="region of interest" description="Disordered" evidence="1">
    <location>
        <begin position="165"/>
        <end position="188"/>
    </location>
</feature>
<dbReference type="InterPro" id="IPR036869">
    <property type="entry name" value="J_dom_sf"/>
</dbReference>
<dbReference type="PRINTS" id="PR00625">
    <property type="entry name" value="JDOMAIN"/>
</dbReference>
<feature type="compositionally biased region" description="Low complexity" evidence="1">
    <location>
        <begin position="72"/>
        <end position="83"/>
    </location>
</feature>
<name>A0AAD9GKH6_BABDI</name>
<reference evidence="3" key="1">
    <citation type="journal article" date="2014" name="Nucleic Acids Res.">
        <title>The evolutionary dynamics of variant antigen genes in Babesia reveal a history of genomic innovation underlying host-parasite interaction.</title>
        <authorList>
            <person name="Jackson A.P."/>
            <person name="Otto T.D."/>
            <person name="Darby A."/>
            <person name="Ramaprasad A."/>
            <person name="Xia D."/>
            <person name="Echaide I.E."/>
            <person name="Farber M."/>
            <person name="Gahlot S."/>
            <person name="Gamble J."/>
            <person name="Gupta D."/>
            <person name="Gupta Y."/>
            <person name="Jackson L."/>
            <person name="Malandrin L."/>
            <person name="Malas T.B."/>
            <person name="Moussa E."/>
            <person name="Nair M."/>
            <person name="Reid A.J."/>
            <person name="Sanders M."/>
            <person name="Sharma J."/>
            <person name="Tracey A."/>
            <person name="Quail M.A."/>
            <person name="Weir W."/>
            <person name="Wastling J.M."/>
            <person name="Hall N."/>
            <person name="Willadsen P."/>
            <person name="Lingelbach K."/>
            <person name="Shiels B."/>
            <person name="Tait A."/>
            <person name="Berriman M."/>
            <person name="Allred D.R."/>
            <person name="Pain A."/>
        </authorList>
    </citation>
    <scope>NUCLEOTIDE SEQUENCE</scope>
    <source>
        <strain evidence="3">1802A</strain>
    </source>
</reference>
<feature type="compositionally biased region" description="Basic and acidic residues" evidence="1">
    <location>
        <begin position="1"/>
        <end position="10"/>
    </location>
</feature>
<dbReference type="InterPro" id="IPR052423">
    <property type="entry name" value="EMIR"/>
</dbReference>
<evidence type="ECO:0000313" key="4">
    <source>
        <dbReference type="Proteomes" id="UP001195914"/>
    </source>
</evidence>
<dbReference type="InterPro" id="IPR018253">
    <property type="entry name" value="DnaJ_domain_CS"/>
</dbReference>